<accession>A0A5C1EAI4</accession>
<gene>
    <name evidence="4" type="primary">oprC</name>
    <name evidence="4" type="ORF">OTERR_17010</name>
</gene>
<keyword evidence="2" id="KW-1134">Transmembrane beta strand</keyword>
<feature type="signal peptide" evidence="2">
    <location>
        <begin position="1"/>
        <end position="22"/>
    </location>
</feature>
<dbReference type="KEGG" id="otr:OTERR_17010"/>
<dbReference type="PANTHER" id="PTHR30203:SF33">
    <property type="entry name" value="BLR4455 PROTEIN"/>
    <property type="match status" value="1"/>
</dbReference>
<proteinExistence type="inferred from homology"/>
<dbReference type="NCBIfam" id="TIGR01845">
    <property type="entry name" value="outer_NodT"/>
    <property type="match status" value="1"/>
</dbReference>
<reference evidence="4 5" key="1">
    <citation type="submission" date="2017-07" db="EMBL/GenBank/DDBJ databases">
        <title>Complete genome sequence of Oryzomicrobium terrae TPP412.</title>
        <authorList>
            <person name="Chiu L.-W."/>
            <person name="Lo K.-J."/>
            <person name="Tsai Y.-M."/>
            <person name="Lin S.-S."/>
            <person name="Kuo C.-H."/>
            <person name="Liu C.-T."/>
        </authorList>
    </citation>
    <scope>NUCLEOTIDE SEQUENCE [LARGE SCALE GENOMIC DNA]</scope>
    <source>
        <strain evidence="4 5">TPP412</strain>
    </source>
</reference>
<dbReference type="RefSeq" id="WP_149425497.1">
    <property type="nucleotide sequence ID" value="NZ_CP022579.1"/>
</dbReference>
<keyword evidence="5" id="KW-1185">Reference proteome</keyword>
<evidence type="ECO:0000256" key="3">
    <source>
        <dbReference type="SAM" id="MobiDB-lite"/>
    </source>
</evidence>
<keyword evidence="2" id="KW-0564">Palmitate</keyword>
<feature type="chain" id="PRO_5023002854" evidence="2">
    <location>
        <begin position="23"/>
        <end position="533"/>
    </location>
</feature>
<evidence type="ECO:0000256" key="1">
    <source>
        <dbReference type="ARBA" id="ARBA00007613"/>
    </source>
</evidence>
<keyword evidence="2" id="KW-0472">Membrane</keyword>
<feature type="region of interest" description="Disordered" evidence="3">
    <location>
        <begin position="44"/>
        <end position="63"/>
    </location>
</feature>
<organism evidence="4 5">
    <name type="scientific">Oryzomicrobium terrae</name>
    <dbReference type="NCBI Taxonomy" id="1735038"/>
    <lineage>
        <taxon>Bacteria</taxon>
        <taxon>Pseudomonadati</taxon>
        <taxon>Pseudomonadota</taxon>
        <taxon>Betaproteobacteria</taxon>
        <taxon>Rhodocyclales</taxon>
        <taxon>Rhodocyclaceae</taxon>
        <taxon>Oryzomicrobium</taxon>
    </lineage>
</organism>
<dbReference type="GO" id="GO:0005886">
    <property type="term" value="C:plasma membrane"/>
    <property type="evidence" value="ECO:0007669"/>
    <property type="project" value="UniProtKB-SubCell"/>
</dbReference>
<dbReference type="InterPro" id="IPR003423">
    <property type="entry name" value="OMP_efflux"/>
</dbReference>
<dbReference type="PANTHER" id="PTHR30203">
    <property type="entry name" value="OUTER MEMBRANE CATION EFFLUX PROTEIN"/>
    <property type="match status" value="1"/>
</dbReference>
<evidence type="ECO:0000313" key="5">
    <source>
        <dbReference type="Proteomes" id="UP000323671"/>
    </source>
</evidence>
<dbReference type="Pfam" id="PF02321">
    <property type="entry name" value="OEP"/>
    <property type="match status" value="2"/>
</dbReference>
<keyword evidence="2" id="KW-0449">Lipoprotein</keyword>
<name>A0A5C1EAI4_9RHOO</name>
<evidence type="ECO:0000313" key="4">
    <source>
        <dbReference type="EMBL" id="QEL65177.1"/>
    </source>
</evidence>
<evidence type="ECO:0000256" key="2">
    <source>
        <dbReference type="RuleBase" id="RU362097"/>
    </source>
</evidence>
<dbReference type="SUPFAM" id="SSF56954">
    <property type="entry name" value="Outer membrane efflux proteins (OEP)"/>
    <property type="match status" value="1"/>
</dbReference>
<sequence length="533" mass="55811">MTKRFNSSRGLPLLLASLLVLAGCSLAPTYERPLLDTPAAFKEAQEAVGDDSPWKPAQPAEAQPRGDWWTIFADDTLNALENQALAANQDLKAAAARLAQARALEQNARSGLFPQVGVGFGPTRQRPSPASQGLAADADTTPSTLWRAQGTVAYEADLFGRVRSGADAAGADALQQRALFQSVLLALQADVAQAYFLVRELDATAALYSETVELRGQTLRLFQRRFDEGDISELDLARARTELAAAQSEALGVARQRAVAEHALAILLGQAPAAFSLPPQPLARLTVRIPAGLPSALLERRPDIAAAEYAMAAANARIGAARAAYFPRLNLTGAFGYGSADLGDLFKWSSRSFLLGPLVGTALSLPLLDGGARRAGVDFANAKHEEEVANYRQAVLKAFKEVEDNLAGLRLLDAQNQAQDDAVSAARRAARLSHIQYREGSVSYLSVIDADRSVLQQQRVAVSLDGERARATVGLIRALGGSWGEAAAPVAGVSEPVAPVGQAAASAGVAPSAVSSATAQAGVAAGPVATAAK</sequence>
<dbReference type="PROSITE" id="PS51257">
    <property type="entry name" value="PROKAR_LIPOPROTEIN"/>
    <property type="match status" value="1"/>
</dbReference>
<dbReference type="EMBL" id="CP022579">
    <property type="protein sequence ID" value="QEL65177.1"/>
    <property type="molecule type" value="Genomic_DNA"/>
</dbReference>
<dbReference type="GO" id="GO:0015562">
    <property type="term" value="F:efflux transmembrane transporter activity"/>
    <property type="evidence" value="ECO:0007669"/>
    <property type="project" value="InterPro"/>
</dbReference>
<dbReference type="Gene3D" id="1.20.1600.10">
    <property type="entry name" value="Outer membrane efflux proteins (OEP)"/>
    <property type="match status" value="1"/>
</dbReference>
<dbReference type="InterPro" id="IPR010131">
    <property type="entry name" value="MdtP/NodT-like"/>
</dbReference>
<keyword evidence="2" id="KW-0732">Signal</keyword>
<comment type="similarity">
    <text evidence="1 2">Belongs to the outer membrane factor (OMF) (TC 1.B.17) family.</text>
</comment>
<dbReference type="Proteomes" id="UP000323671">
    <property type="component" value="Chromosome"/>
</dbReference>
<keyword evidence="2" id="KW-0812">Transmembrane</keyword>
<dbReference type="AlphaFoldDB" id="A0A5C1EAI4"/>
<comment type="subcellular location">
    <subcellularLocation>
        <location evidence="2">Cell membrane</location>
        <topology evidence="2">Lipid-anchor</topology>
    </subcellularLocation>
</comment>
<dbReference type="Gene3D" id="2.20.200.10">
    <property type="entry name" value="Outer membrane efflux proteins (OEP)"/>
    <property type="match status" value="1"/>
</dbReference>
<protein>
    <submittedName>
        <fullName evidence="4">Outer membrane protein, multidrug efflux system</fullName>
    </submittedName>
</protein>